<feature type="transmembrane region" description="Helical" evidence="1">
    <location>
        <begin position="369"/>
        <end position="391"/>
    </location>
</feature>
<evidence type="ECO:0000313" key="5">
    <source>
        <dbReference type="Proteomes" id="UP000281372"/>
    </source>
</evidence>
<feature type="transmembrane region" description="Helical" evidence="1">
    <location>
        <begin position="215"/>
        <end position="239"/>
    </location>
</feature>
<evidence type="ECO:0008006" key="6">
    <source>
        <dbReference type="Google" id="ProtNLM"/>
    </source>
</evidence>
<feature type="transmembrane region" description="Helical" evidence="1">
    <location>
        <begin position="158"/>
        <end position="177"/>
    </location>
</feature>
<feature type="transmembrane region" description="Helical" evidence="1">
    <location>
        <begin position="277"/>
        <end position="303"/>
    </location>
</feature>
<dbReference type="Pfam" id="PF11299">
    <property type="entry name" value="DUF3100"/>
    <property type="match status" value="1"/>
</dbReference>
<evidence type="ECO:0000313" key="4">
    <source>
        <dbReference type="Proteomes" id="UP000050564"/>
    </source>
</evidence>
<reference evidence="2 4" key="1">
    <citation type="submission" date="2015-09" db="EMBL/GenBank/DDBJ databases">
        <title>Genome announcement of multiple Pseudomonas syringae strains.</title>
        <authorList>
            <person name="Thakur S."/>
            <person name="Wang P.W."/>
            <person name="Gong Y."/>
            <person name="Weir B.S."/>
            <person name="Guttman D.S."/>
        </authorList>
    </citation>
    <scope>NUCLEOTIDE SEQUENCE [LARGE SCALE GENOMIC DNA]</scope>
    <source>
        <strain evidence="2 4">ICMP2823</strain>
    </source>
</reference>
<dbReference type="AlphaFoldDB" id="A0A0P9MKU2"/>
<dbReference type="EMBL" id="RBOW01000325">
    <property type="protein sequence ID" value="RMN34684.1"/>
    <property type="molecule type" value="Genomic_DNA"/>
</dbReference>
<feature type="transmembrane region" description="Helical" evidence="1">
    <location>
        <begin position="58"/>
        <end position="79"/>
    </location>
</feature>
<reference evidence="3 5" key="2">
    <citation type="submission" date="2018-08" db="EMBL/GenBank/DDBJ databases">
        <title>Recombination of ecologically and evolutionarily significant loci maintains genetic cohesion in the Pseudomonas syringae species complex.</title>
        <authorList>
            <person name="Dillon M."/>
            <person name="Thakur S."/>
            <person name="Almeida R.N.D."/>
            <person name="Weir B.S."/>
            <person name="Guttman D.S."/>
        </authorList>
    </citation>
    <scope>NUCLEOTIDE SEQUENCE [LARGE SCALE GENOMIC DNA]</scope>
    <source>
        <strain evidence="3 5">ICMP 2821</strain>
    </source>
</reference>
<name>A0A0P9MKU2_PSECA</name>
<accession>A0A0P9MKU2</accession>
<keyword evidence="1" id="KW-0472">Membrane</keyword>
<dbReference type="EMBL" id="LJPX01000416">
    <property type="protein sequence ID" value="KPW69989.1"/>
    <property type="molecule type" value="Genomic_DNA"/>
</dbReference>
<evidence type="ECO:0000313" key="2">
    <source>
        <dbReference type="EMBL" id="KPW69989.1"/>
    </source>
</evidence>
<comment type="caution">
    <text evidence="2">The sequence shown here is derived from an EMBL/GenBank/DDBJ whole genome shotgun (WGS) entry which is preliminary data.</text>
</comment>
<feature type="transmembrane region" description="Helical" evidence="1">
    <location>
        <begin position="85"/>
        <end position="106"/>
    </location>
</feature>
<evidence type="ECO:0000313" key="3">
    <source>
        <dbReference type="EMBL" id="RMN34684.1"/>
    </source>
</evidence>
<keyword evidence="1" id="KW-0812">Transmembrane</keyword>
<dbReference type="Proteomes" id="UP000281372">
    <property type="component" value="Unassembled WGS sequence"/>
</dbReference>
<feature type="transmembrane region" description="Helical" evidence="1">
    <location>
        <begin position="397"/>
        <end position="416"/>
    </location>
</feature>
<proteinExistence type="predicted"/>
<keyword evidence="1" id="KW-1133">Transmembrane helix</keyword>
<dbReference type="InterPro" id="IPR021450">
    <property type="entry name" value="DUF3100"/>
</dbReference>
<evidence type="ECO:0000256" key="1">
    <source>
        <dbReference type="SAM" id="Phobius"/>
    </source>
</evidence>
<feature type="transmembrane region" description="Helical" evidence="1">
    <location>
        <begin position="423"/>
        <end position="442"/>
    </location>
</feature>
<feature type="transmembrane region" description="Helical" evidence="1">
    <location>
        <begin position="245"/>
        <end position="265"/>
    </location>
</feature>
<dbReference type="PATRIC" id="fig|86840.3.peg.3386"/>
<sequence>MAPWTFKAALACHCADLKNRITMDKARKGHSAGKGIIMQNSHAAASGDNQAVSSTVKLYVWAAIILTIAEMIGAISIPLGPGKVVLLPMVWALLIGAMVGIASRRLPGSIGIDHGIQLRAASILQPALLIFIAKLGLVVGGSLPVVFASGWALVFQEFGHFVGTVMLGLPVALMLGIKREAIGATFSVGREPSLAIIGERYGMDSPEGRGVLAEYLTGTLFGALFIAIVAGYIASLGIFHPNSLAMGSGIGSGSMMAAAAGAIAAQQTPEVAKEVMTLAAASNLITTTIGTYFTLFISLPLAVWGYRVLEPLIGRTTKASMSDEGIRHSDVSLEVPELGWSGKISAWLAAGALALIANYVGYKTLSADAFTGMGIMIFCAFIGEALCSLIGRKIPAVCTVSLVAMFLTSPACPWAAEIARLTSSINMLAVITPMLTFAGLSIAKDLPAFRRLGWRIVLVSFLANFGTFIGAVLIAEMFH</sequence>
<feature type="transmembrane region" description="Helical" evidence="1">
    <location>
        <begin position="127"/>
        <end position="152"/>
    </location>
</feature>
<feature type="transmembrane region" description="Helical" evidence="1">
    <location>
        <begin position="454"/>
        <end position="475"/>
    </location>
</feature>
<gene>
    <name evidence="2" type="ORF">ALO81_02413</name>
    <name evidence="3" type="ORF">ALQ64_03784</name>
</gene>
<protein>
    <recommendedName>
        <fullName evidence="6">Branched-chain amino acid ABC transporter permease</fullName>
    </recommendedName>
</protein>
<organism evidence="2 4">
    <name type="scientific">Pseudomonas cannabina</name>
    <dbReference type="NCBI Taxonomy" id="86840"/>
    <lineage>
        <taxon>Bacteria</taxon>
        <taxon>Pseudomonadati</taxon>
        <taxon>Pseudomonadota</taxon>
        <taxon>Gammaproteobacteria</taxon>
        <taxon>Pseudomonadales</taxon>
        <taxon>Pseudomonadaceae</taxon>
        <taxon>Pseudomonas</taxon>
    </lineage>
</organism>
<dbReference type="Proteomes" id="UP000050564">
    <property type="component" value="Unassembled WGS sequence"/>
</dbReference>